<feature type="domain" description="DUF5753" evidence="1">
    <location>
        <begin position="89"/>
        <end position="274"/>
    </location>
</feature>
<organism evidence="2 3">
    <name type="scientific">Saccharothrix longispora</name>
    <dbReference type="NCBI Taxonomy" id="33920"/>
    <lineage>
        <taxon>Bacteria</taxon>
        <taxon>Bacillati</taxon>
        <taxon>Actinomycetota</taxon>
        <taxon>Actinomycetes</taxon>
        <taxon>Pseudonocardiales</taxon>
        <taxon>Pseudonocardiaceae</taxon>
        <taxon>Saccharothrix</taxon>
    </lineage>
</organism>
<evidence type="ECO:0000313" key="3">
    <source>
        <dbReference type="Proteomes" id="UP001268819"/>
    </source>
</evidence>
<dbReference type="RefSeq" id="WP_310310012.1">
    <property type="nucleotide sequence ID" value="NZ_BAAAXB010000001.1"/>
</dbReference>
<gene>
    <name evidence="2" type="ORF">J2S66_005329</name>
</gene>
<sequence>MSLKRYRNLKGVSQAEVGAVIGRVDSRISMVEDGTATLGNDELTCVLDFLGVPDGERATVLELGARARKRLRRSASDPQPYTDTLPGSFQRLADMEADAVTICCYEPGVVPGLLQAPGYIRAVIDSCDGVFWESSQAEIENRFMFRRKRQITTLEADEPKKLEFVFTEEAIDCREDDAGIMREQLEHLLHLDKRHPSITMQVLRLADMRNPASSGGVTVLDFAGSAPDVAFASTSYGPSTYFDGVVDTANLLRAFKKTQELARDHEDTVEFIRRKLEEI</sequence>
<dbReference type="SUPFAM" id="SSF47413">
    <property type="entry name" value="lambda repressor-like DNA-binding domains"/>
    <property type="match status" value="1"/>
</dbReference>
<dbReference type="InterPro" id="IPR010982">
    <property type="entry name" value="Lambda_DNA-bd_dom_sf"/>
</dbReference>
<reference evidence="2 3" key="1">
    <citation type="submission" date="2023-07" db="EMBL/GenBank/DDBJ databases">
        <title>Sequencing the genomes of 1000 actinobacteria strains.</title>
        <authorList>
            <person name="Klenk H.-P."/>
        </authorList>
    </citation>
    <scope>NUCLEOTIDE SEQUENCE [LARGE SCALE GENOMIC DNA]</scope>
    <source>
        <strain evidence="2 3">DSM 43749</strain>
    </source>
</reference>
<name>A0ABU1Q231_9PSEU</name>
<comment type="caution">
    <text evidence="2">The sequence shown here is derived from an EMBL/GenBank/DDBJ whole genome shotgun (WGS) entry which is preliminary data.</text>
</comment>
<dbReference type="Proteomes" id="UP001268819">
    <property type="component" value="Unassembled WGS sequence"/>
</dbReference>
<proteinExistence type="predicted"/>
<protein>
    <submittedName>
        <fullName evidence="2">Transcriptional regulator with XRE-family HTH domain</fullName>
    </submittedName>
</protein>
<keyword evidence="3" id="KW-1185">Reference proteome</keyword>
<evidence type="ECO:0000259" key="1">
    <source>
        <dbReference type="Pfam" id="PF19054"/>
    </source>
</evidence>
<dbReference type="Pfam" id="PF19054">
    <property type="entry name" value="DUF5753"/>
    <property type="match status" value="1"/>
</dbReference>
<dbReference type="EMBL" id="JAVDSG010000001">
    <property type="protein sequence ID" value="MDR6596945.1"/>
    <property type="molecule type" value="Genomic_DNA"/>
</dbReference>
<dbReference type="CDD" id="cd00093">
    <property type="entry name" value="HTH_XRE"/>
    <property type="match status" value="1"/>
</dbReference>
<dbReference type="InterPro" id="IPR043917">
    <property type="entry name" value="DUF5753"/>
</dbReference>
<accession>A0ABU1Q231</accession>
<dbReference type="InterPro" id="IPR001387">
    <property type="entry name" value="Cro/C1-type_HTH"/>
</dbReference>
<evidence type="ECO:0000313" key="2">
    <source>
        <dbReference type="EMBL" id="MDR6596945.1"/>
    </source>
</evidence>